<accession>A0ACA9QP38</accession>
<gene>
    <name evidence="1" type="ORF">RPERSI_LOCUS14494</name>
</gene>
<sequence length="219" mass="25375">GSHLNPILEICKILEDRGYKITLAAPGNFTAKSTLYHSIPQIITGEPPYTYSSPEFKEIFFNKYTFKSLADGRMKTNKRYIEYFNKYLQAYKETKADLFFCDYVANEACFDLAWKLKKPVVGFVSSTMCTYDLLFFFTPPPPFKSDPMMDFGIFKKNLDYINSQRAEVGVDKHSDFRGRIINTLFLVDNFFGFEVPSAWPPIHQDIGPVLPDTFFKFIF</sequence>
<reference evidence="1" key="1">
    <citation type="submission" date="2021-06" db="EMBL/GenBank/DDBJ databases">
        <authorList>
            <person name="Kallberg Y."/>
            <person name="Tangrot J."/>
            <person name="Rosling A."/>
        </authorList>
    </citation>
    <scope>NUCLEOTIDE SEQUENCE</scope>
    <source>
        <strain evidence="1">MA461A</strain>
    </source>
</reference>
<protein>
    <submittedName>
        <fullName evidence="1">9347_t:CDS:1</fullName>
    </submittedName>
</protein>
<keyword evidence="2" id="KW-1185">Reference proteome</keyword>
<organism evidence="1 2">
    <name type="scientific">Racocetra persica</name>
    <dbReference type="NCBI Taxonomy" id="160502"/>
    <lineage>
        <taxon>Eukaryota</taxon>
        <taxon>Fungi</taxon>
        <taxon>Fungi incertae sedis</taxon>
        <taxon>Mucoromycota</taxon>
        <taxon>Glomeromycotina</taxon>
        <taxon>Glomeromycetes</taxon>
        <taxon>Diversisporales</taxon>
        <taxon>Gigasporaceae</taxon>
        <taxon>Racocetra</taxon>
    </lineage>
</organism>
<proteinExistence type="predicted"/>
<dbReference type="EMBL" id="CAJVQC010033505">
    <property type="protein sequence ID" value="CAG8754115.1"/>
    <property type="molecule type" value="Genomic_DNA"/>
</dbReference>
<comment type="caution">
    <text evidence="1">The sequence shown here is derived from an EMBL/GenBank/DDBJ whole genome shotgun (WGS) entry which is preliminary data.</text>
</comment>
<evidence type="ECO:0000313" key="1">
    <source>
        <dbReference type="EMBL" id="CAG8754115.1"/>
    </source>
</evidence>
<evidence type="ECO:0000313" key="2">
    <source>
        <dbReference type="Proteomes" id="UP000789920"/>
    </source>
</evidence>
<name>A0ACA9QP38_9GLOM</name>
<feature type="non-terminal residue" evidence="1">
    <location>
        <position position="1"/>
    </location>
</feature>
<dbReference type="Proteomes" id="UP000789920">
    <property type="component" value="Unassembled WGS sequence"/>
</dbReference>